<dbReference type="InterPro" id="IPR055127">
    <property type="entry name" value="YEATS2_3HBD"/>
</dbReference>
<evidence type="ECO:0000256" key="22">
    <source>
        <dbReference type="ARBA" id="ARBA00069987"/>
    </source>
</evidence>
<evidence type="ECO:0000256" key="17">
    <source>
        <dbReference type="ARBA" id="ARBA00023273"/>
    </source>
</evidence>
<dbReference type="PROSITE" id="PS51037">
    <property type="entry name" value="YEATS"/>
    <property type="match status" value="1"/>
</dbReference>
<dbReference type="InterPro" id="IPR011333">
    <property type="entry name" value="SKP1/BTB/POZ_sf"/>
</dbReference>
<keyword evidence="14" id="KW-0965">Cell junction</keyword>
<dbReference type="GO" id="GO:0005912">
    <property type="term" value="C:adherens junction"/>
    <property type="evidence" value="ECO:0007669"/>
    <property type="project" value="UniProtKB-SubCell"/>
</dbReference>
<keyword evidence="15 25" id="KW-0175">Coiled coil</keyword>
<evidence type="ECO:0000256" key="23">
    <source>
        <dbReference type="ARBA" id="ARBA00078068"/>
    </source>
</evidence>
<feature type="domain" description="BTB" evidence="27">
    <location>
        <begin position="67"/>
        <end position="134"/>
    </location>
</feature>
<evidence type="ECO:0000256" key="6">
    <source>
        <dbReference type="ARBA" id="ARBA00004568"/>
    </source>
</evidence>
<feature type="coiled-coil region" evidence="25">
    <location>
        <begin position="672"/>
        <end position="699"/>
    </location>
</feature>
<comment type="function">
    <text evidence="18">Chromatin reader component of the ATAC complex, a complex with histone acetyltransferase activity on histones H3 and H4. YEATS2 specifically recognizes and binds histone H3 crotonylated at 'Lys-27' (H3K27cr). Crotonylation marks active promoters and enhancers and confers resistance to transcriptional repressors.</text>
</comment>
<dbReference type="GO" id="GO:0051726">
    <property type="term" value="P:regulation of cell cycle"/>
    <property type="evidence" value="ECO:0007669"/>
    <property type="project" value="UniProtKB-ARBA"/>
</dbReference>
<evidence type="ECO:0000256" key="14">
    <source>
        <dbReference type="ARBA" id="ARBA00022949"/>
    </source>
</evidence>
<feature type="region of interest" description="Disordered" evidence="26">
    <location>
        <begin position="741"/>
        <end position="778"/>
    </location>
</feature>
<evidence type="ECO:0000256" key="20">
    <source>
        <dbReference type="ARBA" id="ARBA00065122"/>
    </source>
</evidence>
<feature type="region of interest" description="Disordered" evidence="26">
    <location>
        <begin position="605"/>
        <end position="630"/>
    </location>
</feature>
<evidence type="ECO:0000313" key="29">
    <source>
        <dbReference type="EMBL" id="CAI5775257.1"/>
    </source>
</evidence>
<evidence type="ECO:0000256" key="21">
    <source>
        <dbReference type="ARBA" id="ARBA00068329"/>
    </source>
</evidence>
<dbReference type="GO" id="GO:0043204">
    <property type="term" value="C:perikaryon"/>
    <property type="evidence" value="ECO:0007669"/>
    <property type="project" value="UniProtKB-SubCell"/>
</dbReference>
<evidence type="ECO:0000256" key="24">
    <source>
        <dbReference type="PROSITE-ProRule" id="PRU00376"/>
    </source>
</evidence>
<feature type="compositionally biased region" description="Basic and acidic residues" evidence="26">
    <location>
        <begin position="620"/>
        <end position="630"/>
    </location>
</feature>
<dbReference type="Pfam" id="PF03366">
    <property type="entry name" value="YEATS"/>
    <property type="match status" value="1"/>
</dbReference>
<dbReference type="FunFam" id="3.30.710.10:FF:000071">
    <property type="entry name" value="Kelch-like family member 24"/>
    <property type="match status" value="1"/>
</dbReference>
<dbReference type="PROSITE" id="PS50097">
    <property type="entry name" value="BTB"/>
    <property type="match status" value="1"/>
</dbReference>
<reference evidence="29" key="1">
    <citation type="submission" date="2022-12" db="EMBL/GenBank/DDBJ databases">
        <authorList>
            <person name="Alioto T."/>
            <person name="Alioto T."/>
            <person name="Gomez Garrido J."/>
        </authorList>
    </citation>
    <scope>NUCLEOTIDE SEQUENCE</scope>
</reference>
<keyword evidence="30" id="KW-1185">Reference proteome</keyword>
<evidence type="ECO:0000313" key="30">
    <source>
        <dbReference type="Proteomes" id="UP001178461"/>
    </source>
</evidence>
<keyword evidence="16 24" id="KW-0539">Nucleus</keyword>
<feature type="compositionally biased region" description="Low complexity" evidence="26">
    <location>
        <begin position="1551"/>
        <end position="1574"/>
    </location>
</feature>
<dbReference type="Pfam" id="PF07707">
    <property type="entry name" value="BACK"/>
    <property type="match status" value="1"/>
</dbReference>
<evidence type="ECO:0000256" key="10">
    <source>
        <dbReference type="ARBA" id="ARBA00022553"/>
    </source>
</evidence>
<feature type="region of interest" description="Disordered" evidence="26">
    <location>
        <begin position="1551"/>
        <end position="1589"/>
    </location>
</feature>
<sequence length="2013" mass="219179">MVLIMLGRRLNRGESRAQESPVTKRKVFEMDPKSLSGHEFFDFSSGSSHAESILQIFNEFRDSRLFTDVIICVEGREFPCHRAVLSACSSYFRAMFCNDHRESREMLVEINGIFAEAMDCFLQYVYTGKVKITTDNVQYLFETSSLFQISVLRDACAKFLEEQLDPCNCLGIQRFADTHSLKTLFTKCRNFALQNFEDVAQHEEFLELGKDELIDYICSDELVIGKEEMVFEAVMRWVYRAVELRRSVLQEILTHVRLPLLHPNYFVQTVEVDQLIQNSPDCYQLLHEARRYHVLGNEMMSPRTRPRRSTGYSEVIVVVGGCERVGGFNLPYTECYDPMTGEWKSLAKLPEFTKSEYAVCALRNDILVSGGRINSRDVWIYNSQLNIWIRVASLNKGRWRHKMAVLLGKVYVVGGYDGQSRLSSVECYDSFSNRWTEVASLKEAVSSPAVTSCVGKLFVIGGGPDDNTCSDKVQSYDPDTNSWLLRATIPIAKRCITAVSLNNLIYVAGGLTKAIYCYDPVEDYWMHVQNTFSRQENCGMSVCNGKIYILGGRRENGEATDTILCYDPATSIITGVAAMPRPVSYHGCRRWPRWSAGLGGGERDWRRRRPVGTSSAKAGVTEKETEQPSTEIRGHLKENRFCLFDTSERSRQTSVEQSARDAAVQKIEAIIKEQFSVEMKNKEHEIEVIDQRLVEARRMMDKLRACIVANYYASAGLLKVGEGTKTCDPMVFNHPSIKRFLESPSRSSSPANQGSETLSVNHSESESSQHMDYLMGKDNGNLDVEERLSNKLDQRLRKNSGQGTSGVARGHKGALRNAGHSNDEHSRLFVKKTIVVGNVSKYIPPDKREENDQSTHKWMVYVRGSRREPSIDHFVKKVWFFLHPSYKPNDLVEVREPPFHLTRRGWGEFPVRVQIHFKDSRNKRIDIIHHLKLDRTYTGLQTLGAETVVDVELHRHSFREEYVFSQSSDSDLSDAPTSLHLPLNMPAPVKASSPIKQIHESITHTSAEKGFRSEAERHTTFYSLPSSLERTPTKLASQKVTFGSHGNSAFQPIAASCKIVPQGRIPSPAESPGKSFQPITMSCKIVSGSPISTPSPSPLPRTPTSTPVHMKQGAATPAVNNPYVIVDKPGQPVGAAATSTGSPGSKASSVSQASQGTASPVSKIPGSSLVTSAVKQEDSLFATMPPLCPIGSHSKVQSPKSVTGGFGTFTKVIIKQEPGEPPQQSPAPVTGTTSQTSVQQYVTVKGSHMIALSPQKQIVSTGEGSTSSKVIGVPVGSALPKQAVAIGGGQILVAKSSPSVTKAVGGKQVVTQGVAKAIVSGGGGTIVAQPVQTLTKAQVPSGAPKSGTQGPVMATLQLPATNLANLANLPPGTKLYLTTNSKNPSGKGKLLLIPQGAILRATNNANLQSGSSASGGGAAQSTSTGLSQHLTYTSYILKQTPQGTFLVGQPSHQSSAKQATSGTVVQGNASAGTPSAQGHQALKVITGHKTAALFAQAASSGQASLMKISDNTLKTLPASSQLSKPGTTVLRVSGGVITAATTSSVTLPTNGVAQQADSASSSSSPAAGPVVKASGQQPQVSANQGQAASAVPNKTNASAVVSIASWVAAPAPTSGKTAVSGLLKIHSSQNSPQQAILTVPSQLKQLGVSAASGGVQTILMPVNKVIQSLSSSKVSAVTPVTSTNAVVPSPSAVSVAKVKLEPDSAGQSCSSLVSQDGQVTVKAEESSELGNYVIGTEYLDNLQQLLTAIVKKVPLIAERTEDANSYCASSVEQYYSWNIGKRRAAEWQRALTIRKILQEIIEKHPKFHSITPLKTKQVVNWCRSRGYTPPDPETLRNEDSIEDVLTQIDNEPECSSSYTTGEELCRKLEELERFLKQEPDNDEEIDIINVAEPLKINIKKEPEEKQEEAKFYLAPQPTSEFVRETVEQIGISFQPVELHKNVYASVIEDMILKATEQLASDILREALAVGYQAAPHSRTPREITVMNIHQAICNIPFLDFLTNKHMGILSDEQ</sequence>
<dbReference type="InterPro" id="IPR047071">
    <property type="entry name" value="KLHL24_BACK"/>
</dbReference>
<dbReference type="InterPro" id="IPR038704">
    <property type="entry name" value="YEAST_sf"/>
</dbReference>
<keyword evidence="17" id="KW-0966">Cell projection</keyword>
<dbReference type="GO" id="GO:0030057">
    <property type="term" value="C:desmosome"/>
    <property type="evidence" value="ECO:0007669"/>
    <property type="project" value="UniProtKB-SubCell"/>
</dbReference>
<dbReference type="Pfam" id="PF00651">
    <property type="entry name" value="BTB"/>
    <property type="match status" value="1"/>
</dbReference>
<keyword evidence="12" id="KW-0833">Ubl conjugation pathway</keyword>
<feature type="compositionally biased region" description="Polar residues" evidence="26">
    <location>
        <begin position="1137"/>
        <end position="1160"/>
    </location>
</feature>
<evidence type="ECO:0000259" key="27">
    <source>
        <dbReference type="PROSITE" id="PS50097"/>
    </source>
</evidence>
<organism evidence="29 30">
    <name type="scientific">Podarcis lilfordi</name>
    <name type="common">Lilford's wall lizard</name>
    <dbReference type="NCBI Taxonomy" id="74358"/>
    <lineage>
        <taxon>Eukaryota</taxon>
        <taxon>Metazoa</taxon>
        <taxon>Chordata</taxon>
        <taxon>Craniata</taxon>
        <taxon>Vertebrata</taxon>
        <taxon>Euteleostomi</taxon>
        <taxon>Lepidosauria</taxon>
        <taxon>Squamata</taxon>
        <taxon>Bifurcata</taxon>
        <taxon>Unidentata</taxon>
        <taxon>Episquamata</taxon>
        <taxon>Laterata</taxon>
        <taxon>Lacertibaenia</taxon>
        <taxon>Lacertidae</taxon>
        <taxon>Podarcis</taxon>
    </lineage>
</organism>
<dbReference type="PANTHER" id="PTHR24412">
    <property type="entry name" value="KELCH PROTEIN"/>
    <property type="match status" value="1"/>
</dbReference>
<keyword evidence="11" id="KW-0677">Repeat</keyword>
<keyword evidence="8" id="KW-0963">Cytoplasm</keyword>
<evidence type="ECO:0000256" key="12">
    <source>
        <dbReference type="ARBA" id="ARBA00022786"/>
    </source>
</evidence>
<evidence type="ECO:0000256" key="18">
    <source>
        <dbReference type="ARBA" id="ARBA00060245"/>
    </source>
</evidence>
<dbReference type="GO" id="GO:0030424">
    <property type="term" value="C:axon"/>
    <property type="evidence" value="ECO:0007669"/>
    <property type="project" value="UniProtKB-SubCell"/>
</dbReference>
<feature type="compositionally biased region" description="Polar residues" evidence="26">
    <location>
        <begin position="1450"/>
        <end position="1475"/>
    </location>
</feature>
<dbReference type="SMART" id="SM00612">
    <property type="entry name" value="Kelch"/>
    <property type="match status" value="6"/>
</dbReference>
<evidence type="ECO:0000256" key="2">
    <source>
        <dbReference type="ARBA" id="ARBA00004484"/>
    </source>
</evidence>
<feature type="region of interest" description="Disordered" evidence="26">
    <location>
        <begin position="1446"/>
        <end position="1475"/>
    </location>
</feature>
<keyword evidence="10" id="KW-0597">Phosphoprotein</keyword>
<keyword evidence="13" id="KW-0832">Ubl conjugation</keyword>
<feature type="region of interest" description="Disordered" evidence="26">
    <location>
        <begin position="1088"/>
        <end position="1112"/>
    </location>
</feature>
<evidence type="ECO:0000256" key="11">
    <source>
        <dbReference type="ARBA" id="ARBA00022737"/>
    </source>
</evidence>
<evidence type="ECO:0000256" key="8">
    <source>
        <dbReference type="ARBA" id="ARBA00022490"/>
    </source>
</evidence>
<dbReference type="CDD" id="cd18463">
    <property type="entry name" value="BACK_KLHL24"/>
    <property type="match status" value="1"/>
</dbReference>
<evidence type="ECO:0000256" key="15">
    <source>
        <dbReference type="ARBA" id="ARBA00023054"/>
    </source>
</evidence>
<evidence type="ECO:0000256" key="1">
    <source>
        <dbReference type="ARBA" id="ARBA00004123"/>
    </source>
</evidence>
<evidence type="ECO:0000256" key="25">
    <source>
        <dbReference type="SAM" id="Coils"/>
    </source>
</evidence>
<feature type="compositionally biased region" description="Polar residues" evidence="26">
    <location>
        <begin position="744"/>
        <end position="762"/>
    </location>
</feature>
<dbReference type="InterPro" id="IPR015915">
    <property type="entry name" value="Kelch-typ_b-propeller"/>
</dbReference>
<protein>
    <recommendedName>
        <fullName evidence="22">Kelch-like protein 24</fullName>
    </recommendedName>
    <alternativeName>
        <fullName evidence="23">Kainate receptor-interacting protein for GluR6</fullName>
    </alternativeName>
    <alternativeName>
        <fullName evidence="21">YEATS domain-containing protein 2</fullName>
    </alternativeName>
</protein>
<dbReference type="InterPro" id="IPR000210">
    <property type="entry name" value="BTB/POZ_dom"/>
</dbReference>
<dbReference type="GO" id="GO:0005634">
    <property type="term" value="C:nucleus"/>
    <property type="evidence" value="ECO:0007669"/>
    <property type="project" value="UniProtKB-SubCell"/>
</dbReference>
<dbReference type="FunFam" id="2.60.40.1970:FF:000001">
    <property type="entry name" value="YEATS domain containing 2"/>
    <property type="match status" value="1"/>
</dbReference>
<name>A0AA35KD45_9SAUR</name>
<dbReference type="FunFam" id="1.25.40.420:FF:000001">
    <property type="entry name" value="Kelch-like family member 12"/>
    <property type="match status" value="1"/>
</dbReference>
<evidence type="ECO:0000256" key="26">
    <source>
        <dbReference type="SAM" id="MobiDB-lite"/>
    </source>
</evidence>
<dbReference type="CDD" id="cd18253">
    <property type="entry name" value="BTB_POZ_KLHL24_KRIP6"/>
    <property type="match status" value="1"/>
</dbReference>
<dbReference type="Gene3D" id="1.25.40.420">
    <property type="match status" value="1"/>
</dbReference>
<comment type="subcellular location">
    <subcellularLocation>
        <location evidence="5">Cell junction</location>
        <location evidence="5">Adherens junction</location>
    </subcellularLocation>
    <subcellularLocation>
        <location evidence="6">Cell junction</location>
        <location evidence="6">Desmosome</location>
    </subcellularLocation>
    <subcellularLocation>
        <location evidence="3">Cell projection</location>
        <location evidence="3">Axon</location>
    </subcellularLocation>
    <subcellularLocation>
        <location evidence="4">Cytoplasm</location>
    </subcellularLocation>
    <subcellularLocation>
        <location evidence="1 24">Nucleus</location>
    </subcellularLocation>
    <subcellularLocation>
        <location evidence="2">Perikaryon</location>
    </subcellularLocation>
</comment>
<accession>A0AA35KD45</accession>
<evidence type="ECO:0000256" key="7">
    <source>
        <dbReference type="ARBA" id="ARBA00022441"/>
    </source>
</evidence>
<feature type="domain" description="YEATS" evidence="28">
    <location>
        <begin position="824"/>
        <end position="978"/>
    </location>
</feature>
<dbReference type="FunFam" id="2.120.10.80:FF:000023">
    <property type="entry name" value="Kelch-like family member 24"/>
    <property type="match status" value="1"/>
</dbReference>
<dbReference type="EMBL" id="OX395130">
    <property type="protein sequence ID" value="CAI5775257.1"/>
    <property type="molecule type" value="Genomic_DNA"/>
</dbReference>
<dbReference type="InterPro" id="IPR011705">
    <property type="entry name" value="BACK"/>
</dbReference>
<dbReference type="GO" id="GO:0005737">
    <property type="term" value="C:cytoplasm"/>
    <property type="evidence" value="ECO:0007669"/>
    <property type="project" value="UniProtKB-SubCell"/>
</dbReference>
<keyword evidence="7" id="KW-0880">Kelch repeat</keyword>
<proteinExistence type="predicted"/>
<dbReference type="PANTHER" id="PTHR24412:SF215">
    <property type="entry name" value="KELCH-LIKE PROTEIN 24"/>
    <property type="match status" value="1"/>
</dbReference>
<dbReference type="Gene3D" id="2.120.10.80">
    <property type="entry name" value="Kelch-type beta propeller"/>
    <property type="match status" value="1"/>
</dbReference>
<dbReference type="InterPro" id="IPR030596">
    <property type="entry name" value="BTB_POZ_KLHL24"/>
</dbReference>
<gene>
    <name evidence="29" type="ORF">PODLI_1B012489</name>
</gene>
<evidence type="ECO:0000256" key="4">
    <source>
        <dbReference type="ARBA" id="ARBA00004496"/>
    </source>
</evidence>
<dbReference type="Pfam" id="PF01344">
    <property type="entry name" value="Kelch_1"/>
    <property type="match status" value="1"/>
</dbReference>
<dbReference type="SUPFAM" id="SSF117281">
    <property type="entry name" value="Kelch motif"/>
    <property type="match status" value="1"/>
</dbReference>
<dbReference type="Gene3D" id="3.30.710.10">
    <property type="entry name" value="Potassium Channel Kv1.1, Chain A"/>
    <property type="match status" value="1"/>
</dbReference>
<feature type="region of interest" description="Disordered" evidence="26">
    <location>
        <begin position="1134"/>
        <end position="1165"/>
    </location>
</feature>
<dbReference type="InterPro" id="IPR055129">
    <property type="entry name" value="YEATS_dom"/>
</dbReference>
<keyword evidence="9" id="KW-1017">Isopeptide bond</keyword>
<dbReference type="SMART" id="SM00875">
    <property type="entry name" value="BACK"/>
    <property type="match status" value="1"/>
</dbReference>
<dbReference type="Pfam" id="PF22951">
    <property type="entry name" value="3HBD"/>
    <property type="match status" value="1"/>
</dbReference>
<dbReference type="Gene3D" id="2.60.40.1970">
    <property type="entry name" value="YEATS domain"/>
    <property type="match status" value="1"/>
</dbReference>
<evidence type="ECO:0000256" key="16">
    <source>
        <dbReference type="ARBA" id="ARBA00023242"/>
    </source>
</evidence>
<dbReference type="CDD" id="cd16907">
    <property type="entry name" value="YEATS_YEATS2_like"/>
    <property type="match status" value="1"/>
</dbReference>
<evidence type="ECO:0000256" key="19">
    <source>
        <dbReference type="ARBA" id="ARBA00061913"/>
    </source>
</evidence>
<evidence type="ECO:0000259" key="28">
    <source>
        <dbReference type="PROSITE" id="PS51037"/>
    </source>
</evidence>
<dbReference type="SUPFAM" id="SSF54695">
    <property type="entry name" value="POZ domain"/>
    <property type="match status" value="1"/>
</dbReference>
<evidence type="ECO:0000256" key="13">
    <source>
        <dbReference type="ARBA" id="ARBA00022843"/>
    </source>
</evidence>
<dbReference type="Proteomes" id="UP001178461">
    <property type="component" value="Chromosome 5"/>
</dbReference>
<evidence type="ECO:0000256" key="5">
    <source>
        <dbReference type="ARBA" id="ARBA00004536"/>
    </source>
</evidence>
<dbReference type="SMART" id="SM00225">
    <property type="entry name" value="BTB"/>
    <property type="match status" value="1"/>
</dbReference>
<dbReference type="GO" id="GO:0070461">
    <property type="term" value="C:SAGA-type complex"/>
    <property type="evidence" value="ECO:0007669"/>
    <property type="project" value="UniProtKB-ARBA"/>
</dbReference>
<evidence type="ECO:0000256" key="3">
    <source>
        <dbReference type="ARBA" id="ARBA00004489"/>
    </source>
</evidence>
<dbReference type="InterPro" id="IPR006652">
    <property type="entry name" value="Kelch_1"/>
</dbReference>
<comment type="subunit">
    <text evidence="20">Component of the ADA2A-containing complex (ATAC), composed of KAT14, KAT2A, TADA2L, TADA3L, ZZ3, MBIP, WDR5, YEATS2, SGF29 and DR1.</text>
</comment>
<comment type="subunit">
    <text evidence="19">Forms homodimers. Interacts with GRIK2. Component of the BCR(KLHL24) E3 ubiquitin ligase complex, composed of CUL3, RBX1 and KLHL24. Interacts with CUL3. Interacts with KRT14.</text>
</comment>
<feature type="compositionally biased region" description="Polar residues" evidence="26">
    <location>
        <begin position="1575"/>
        <end position="1589"/>
    </location>
</feature>
<dbReference type="Pfam" id="PF24681">
    <property type="entry name" value="Kelch_KLHDC2_KLHL20_DRC7"/>
    <property type="match status" value="1"/>
</dbReference>
<evidence type="ECO:0000256" key="9">
    <source>
        <dbReference type="ARBA" id="ARBA00022499"/>
    </source>
</evidence>